<feature type="coiled-coil region" evidence="2">
    <location>
        <begin position="168"/>
        <end position="227"/>
    </location>
</feature>
<evidence type="ECO:0000256" key="2">
    <source>
        <dbReference type="SAM" id="Coils"/>
    </source>
</evidence>
<protein>
    <recommendedName>
        <fullName evidence="3">RING-type domain-containing protein</fullName>
    </recommendedName>
</protein>
<proteinExistence type="predicted"/>
<dbReference type="GO" id="GO:0008270">
    <property type="term" value="F:zinc ion binding"/>
    <property type="evidence" value="ECO:0007669"/>
    <property type="project" value="UniProtKB-KW"/>
</dbReference>
<reference evidence="4" key="1">
    <citation type="submission" date="2023-05" db="EMBL/GenBank/DDBJ databases">
        <title>Nepenthes gracilis genome sequencing.</title>
        <authorList>
            <person name="Fukushima K."/>
        </authorList>
    </citation>
    <scope>NUCLEOTIDE SEQUENCE</scope>
    <source>
        <strain evidence="4">SING2019-196</strain>
    </source>
</reference>
<dbReference type="InterPro" id="IPR001841">
    <property type="entry name" value="Znf_RING"/>
</dbReference>
<dbReference type="SUPFAM" id="SSF57850">
    <property type="entry name" value="RING/U-box"/>
    <property type="match status" value="1"/>
</dbReference>
<organism evidence="4 5">
    <name type="scientific">Nepenthes gracilis</name>
    <name type="common">Slender pitcher plant</name>
    <dbReference type="NCBI Taxonomy" id="150966"/>
    <lineage>
        <taxon>Eukaryota</taxon>
        <taxon>Viridiplantae</taxon>
        <taxon>Streptophyta</taxon>
        <taxon>Embryophyta</taxon>
        <taxon>Tracheophyta</taxon>
        <taxon>Spermatophyta</taxon>
        <taxon>Magnoliopsida</taxon>
        <taxon>eudicotyledons</taxon>
        <taxon>Gunneridae</taxon>
        <taxon>Pentapetalae</taxon>
        <taxon>Caryophyllales</taxon>
        <taxon>Nepenthaceae</taxon>
        <taxon>Nepenthes</taxon>
    </lineage>
</organism>
<evidence type="ECO:0000313" key="4">
    <source>
        <dbReference type="EMBL" id="GMH00474.1"/>
    </source>
</evidence>
<keyword evidence="1" id="KW-0862">Zinc</keyword>
<dbReference type="Pfam" id="PF13639">
    <property type="entry name" value="zf-RING_2"/>
    <property type="match status" value="1"/>
</dbReference>
<accession>A0AAD3P9I5</accession>
<dbReference type="AlphaFoldDB" id="A0AAD3P9I5"/>
<dbReference type="PROSITE" id="PS50089">
    <property type="entry name" value="ZF_RING_2"/>
    <property type="match status" value="1"/>
</dbReference>
<keyword evidence="2" id="KW-0175">Coiled coil</keyword>
<dbReference type="SMART" id="SM00184">
    <property type="entry name" value="RING"/>
    <property type="match status" value="1"/>
</dbReference>
<evidence type="ECO:0000256" key="1">
    <source>
        <dbReference type="PROSITE-ProRule" id="PRU00175"/>
    </source>
</evidence>
<keyword evidence="1" id="KW-0863">Zinc-finger</keyword>
<sequence length="244" mass="28161">MVGGNAFAKTVCSICYEYLKPIEENLQVISLCGHVFHELCLLQWFEYCTNGKNCPVCKQICSSKNVRRLYFQSIGDPILSRSQNVDDDNNRKILRILVTKMEALESNFKLFIDRHKKYDNDRIKELRICKEQLSKEVMLKNKGLKQKESIQQMLQTKTGELVRSTSECSRLQEKNLALAKELAALKLSYKELMAKCNNLRRGEAHSLRKLERAEEKITKIKDVLEGEVSVKKRKLDGKTNALQS</sequence>
<keyword evidence="1" id="KW-0479">Metal-binding</keyword>
<comment type="caution">
    <text evidence="4">The sequence shown here is derived from an EMBL/GenBank/DDBJ whole genome shotgun (WGS) entry which is preliminary data.</text>
</comment>
<evidence type="ECO:0000259" key="3">
    <source>
        <dbReference type="PROSITE" id="PS50089"/>
    </source>
</evidence>
<name>A0AAD3P9I5_NEPGR</name>
<dbReference type="InterPro" id="IPR013083">
    <property type="entry name" value="Znf_RING/FYVE/PHD"/>
</dbReference>
<dbReference type="Gene3D" id="3.30.40.10">
    <property type="entry name" value="Zinc/RING finger domain, C3HC4 (zinc finger)"/>
    <property type="match status" value="1"/>
</dbReference>
<dbReference type="PANTHER" id="PTHR47344:SF1">
    <property type="entry name" value="RING ZINC FINGER PROTEIN-RELATED"/>
    <property type="match status" value="1"/>
</dbReference>
<evidence type="ECO:0000313" key="5">
    <source>
        <dbReference type="Proteomes" id="UP001279734"/>
    </source>
</evidence>
<feature type="domain" description="RING-type" evidence="3">
    <location>
        <begin position="12"/>
        <end position="58"/>
    </location>
</feature>
<gene>
    <name evidence="4" type="ORF">Nepgr_002313</name>
</gene>
<dbReference type="EMBL" id="BSYO01000002">
    <property type="protein sequence ID" value="GMH00474.1"/>
    <property type="molecule type" value="Genomic_DNA"/>
</dbReference>
<dbReference type="PANTHER" id="PTHR47344">
    <property type="entry name" value="RING ZINC FINGER PROTEIN-RELATED"/>
    <property type="match status" value="1"/>
</dbReference>
<keyword evidence="5" id="KW-1185">Reference proteome</keyword>
<dbReference type="Proteomes" id="UP001279734">
    <property type="component" value="Unassembled WGS sequence"/>
</dbReference>